<evidence type="ECO:0000256" key="1">
    <source>
        <dbReference type="ARBA" id="ARBA00023015"/>
    </source>
</evidence>
<dbReference type="EMBL" id="JACRSY010000002">
    <property type="protein sequence ID" value="MBC8578285.1"/>
    <property type="molecule type" value="Genomic_DNA"/>
</dbReference>
<keyword evidence="3" id="KW-0804">Transcription</keyword>
<dbReference type="AlphaFoldDB" id="A0A926I855"/>
<sequence length="247" mass="29043">MNTKIFTLGKIQNYKNMPDLITEALKDAILQGEYKGGVQLKQDEIAKQFDVSLIPVREALIQLEGKGLVNCIRNKGAIVTRLSLKEMHELFELRRVLEVGSAYLIKQQVEGEHLNKLKYILEKMNKPAHPLIYCRYYRLFYQVLCDTAANAELSKMYENLFVRVERYLMYIYHLVPELMNERSHQEKIVALLENEQYDALITHMTSHIEMLETSLFKALEARNLRDAFDWNCLLPFRTLEEMSEIEY</sequence>
<dbReference type="GO" id="GO:0003677">
    <property type="term" value="F:DNA binding"/>
    <property type="evidence" value="ECO:0007669"/>
    <property type="project" value="UniProtKB-KW"/>
</dbReference>
<keyword evidence="6" id="KW-1185">Reference proteome</keyword>
<dbReference type="PROSITE" id="PS50949">
    <property type="entry name" value="HTH_GNTR"/>
    <property type="match status" value="1"/>
</dbReference>
<keyword evidence="1" id="KW-0805">Transcription regulation</keyword>
<evidence type="ECO:0000313" key="5">
    <source>
        <dbReference type="EMBL" id="MBC8578285.1"/>
    </source>
</evidence>
<evidence type="ECO:0000256" key="3">
    <source>
        <dbReference type="ARBA" id="ARBA00023163"/>
    </source>
</evidence>
<dbReference type="SUPFAM" id="SSF46785">
    <property type="entry name" value="Winged helix' DNA-binding domain"/>
    <property type="match status" value="1"/>
</dbReference>
<evidence type="ECO:0000313" key="6">
    <source>
        <dbReference type="Proteomes" id="UP000655830"/>
    </source>
</evidence>
<evidence type="ECO:0000256" key="2">
    <source>
        <dbReference type="ARBA" id="ARBA00023125"/>
    </source>
</evidence>
<proteinExistence type="predicted"/>
<keyword evidence="2" id="KW-0238">DNA-binding</keyword>
<dbReference type="Gene3D" id="1.20.120.530">
    <property type="entry name" value="GntR ligand-binding domain-like"/>
    <property type="match status" value="1"/>
</dbReference>
<reference evidence="5" key="1">
    <citation type="submission" date="2020-08" db="EMBL/GenBank/DDBJ databases">
        <title>Genome public.</title>
        <authorList>
            <person name="Liu C."/>
            <person name="Sun Q."/>
        </authorList>
    </citation>
    <scope>NUCLEOTIDE SEQUENCE</scope>
    <source>
        <strain evidence="5">NSJ-12</strain>
    </source>
</reference>
<dbReference type="GO" id="GO:0003700">
    <property type="term" value="F:DNA-binding transcription factor activity"/>
    <property type="evidence" value="ECO:0007669"/>
    <property type="project" value="InterPro"/>
</dbReference>
<dbReference type="Pfam" id="PF00392">
    <property type="entry name" value="GntR"/>
    <property type="match status" value="1"/>
</dbReference>
<dbReference type="SUPFAM" id="SSF48008">
    <property type="entry name" value="GntR ligand-binding domain-like"/>
    <property type="match status" value="1"/>
</dbReference>
<comment type="caution">
    <text evidence="5">The sequence shown here is derived from an EMBL/GenBank/DDBJ whole genome shotgun (WGS) entry which is preliminary data.</text>
</comment>
<dbReference type="InterPro" id="IPR000524">
    <property type="entry name" value="Tscrpt_reg_HTH_GntR"/>
</dbReference>
<feature type="domain" description="HTH gntR-type" evidence="4">
    <location>
        <begin position="15"/>
        <end position="82"/>
    </location>
</feature>
<dbReference type="Pfam" id="PF07729">
    <property type="entry name" value="FCD"/>
    <property type="match status" value="1"/>
</dbReference>
<dbReference type="SMART" id="SM00895">
    <property type="entry name" value="FCD"/>
    <property type="match status" value="1"/>
</dbReference>
<organism evidence="5 6">
    <name type="scientific">Zhenhengia yiwuensis</name>
    <dbReference type="NCBI Taxonomy" id="2763666"/>
    <lineage>
        <taxon>Bacteria</taxon>
        <taxon>Bacillati</taxon>
        <taxon>Bacillota</taxon>
        <taxon>Clostridia</taxon>
        <taxon>Lachnospirales</taxon>
        <taxon>Lachnospiraceae</taxon>
        <taxon>Zhenhengia</taxon>
    </lineage>
</organism>
<accession>A0A926I855</accession>
<dbReference type="Proteomes" id="UP000655830">
    <property type="component" value="Unassembled WGS sequence"/>
</dbReference>
<dbReference type="InterPro" id="IPR036388">
    <property type="entry name" value="WH-like_DNA-bd_sf"/>
</dbReference>
<dbReference type="InterPro" id="IPR036390">
    <property type="entry name" value="WH_DNA-bd_sf"/>
</dbReference>
<dbReference type="InterPro" id="IPR011711">
    <property type="entry name" value="GntR_C"/>
</dbReference>
<dbReference type="PANTHER" id="PTHR43537:SF41">
    <property type="entry name" value="TRANSCRIPTIONAL REGULATORY PROTEIN"/>
    <property type="match status" value="1"/>
</dbReference>
<dbReference type="PANTHER" id="PTHR43537">
    <property type="entry name" value="TRANSCRIPTIONAL REGULATOR, GNTR FAMILY"/>
    <property type="match status" value="1"/>
</dbReference>
<dbReference type="CDD" id="cd07377">
    <property type="entry name" value="WHTH_GntR"/>
    <property type="match status" value="1"/>
</dbReference>
<dbReference type="RefSeq" id="WP_249331313.1">
    <property type="nucleotide sequence ID" value="NZ_JACRSY010000002.1"/>
</dbReference>
<dbReference type="InterPro" id="IPR008920">
    <property type="entry name" value="TF_FadR/GntR_C"/>
</dbReference>
<dbReference type="SMART" id="SM00345">
    <property type="entry name" value="HTH_GNTR"/>
    <property type="match status" value="1"/>
</dbReference>
<name>A0A926I855_9FIRM</name>
<dbReference type="Gene3D" id="1.10.10.10">
    <property type="entry name" value="Winged helix-like DNA-binding domain superfamily/Winged helix DNA-binding domain"/>
    <property type="match status" value="1"/>
</dbReference>
<evidence type="ECO:0000259" key="4">
    <source>
        <dbReference type="PROSITE" id="PS50949"/>
    </source>
</evidence>
<protein>
    <submittedName>
        <fullName evidence="5">GntR family transcriptional regulator</fullName>
    </submittedName>
</protein>
<gene>
    <name evidence="5" type="ORF">H8718_01845</name>
</gene>